<dbReference type="Pfam" id="PF00015">
    <property type="entry name" value="MCPsignal"/>
    <property type="match status" value="1"/>
</dbReference>
<keyword evidence="4" id="KW-0472">Membrane</keyword>
<feature type="transmembrane region" description="Helical" evidence="4">
    <location>
        <begin position="12"/>
        <end position="32"/>
    </location>
</feature>
<feature type="transmembrane region" description="Helical" evidence="4">
    <location>
        <begin position="188"/>
        <end position="211"/>
    </location>
</feature>
<dbReference type="KEGG" id="amij:EQM06_10840"/>
<dbReference type="SUPFAM" id="SSF158472">
    <property type="entry name" value="HAMP domain-like"/>
    <property type="match status" value="1"/>
</dbReference>
<keyword evidence="4" id="KW-0812">Transmembrane</keyword>
<dbReference type="Proteomes" id="UP000287601">
    <property type="component" value="Chromosome"/>
</dbReference>
<evidence type="ECO:0000259" key="5">
    <source>
        <dbReference type="PROSITE" id="PS50111"/>
    </source>
</evidence>
<dbReference type="AlphaFoldDB" id="A0A410PXJ8"/>
<keyword evidence="3" id="KW-0807">Transducer</keyword>
<dbReference type="Pfam" id="PF00672">
    <property type="entry name" value="HAMP"/>
    <property type="match status" value="1"/>
</dbReference>
<dbReference type="GO" id="GO:0004888">
    <property type="term" value="F:transmembrane signaling receptor activity"/>
    <property type="evidence" value="ECO:0007669"/>
    <property type="project" value="InterPro"/>
</dbReference>
<sequence>MKNISISKKLFIGFGTILVMLLITIGIAILSVNSINEQIHSYAKYTLPNSTSIWMLRRNDVAIQRDIFRAFDETDSQKIAELFETAQQDCDTRTSELDKYAANQRDTSRDAQIAKLRKLWSESAQIRLKTAELMKNPTAANIQQAKEMVENSYLPIADQATEILVGFTKTADERAVHQEQEAKAAVRFALISLTVCGAVAVALAVLLITIIRKSILVPVNQIVGAYGEMAKGNMKAPIRYESRDELGQMVMLIKKTNAMQGAIVDDVIEKFTKISQGDLRIKVDLEYPGDYVVLKQTIEDTVSTLSDTMTNINTASNQVAIGSEQVSSGAQALASGATEQAATVEELNASITQVAEEAQGNLSTIGLAAGYIEQAGTGVSASNEYMQQLSGAMDEISSSSNQIANITKVIEDIAFQTNILALNAAIEAARAGNAGKGFAVVADEVRNLAVKSGEAAHQTAALIAASVAAVERGTQVTAQTAEQLQDTGANAEKVVESFTKIEQASTHQTGAIEQIKIGLSQISAVVQTNAATAEENSATSEEMSGQAITLREEVEKFKLWEGKGQL</sequence>
<dbReference type="Gene3D" id="1.10.287.950">
    <property type="entry name" value="Methyl-accepting chemotaxis protein"/>
    <property type="match status" value="1"/>
</dbReference>
<evidence type="ECO:0000256" key="3">
    <source>
        <dbReference type="PROSITE-ProRule" id="PRU00284"/>
    </source>
</evidence>
<dbReference type="PANTHER" id="PTHR43531:SF11">
    <property type="entry name" value="METHYL-ACCEPTING CHEMOTAXIS PROTEIN 3"/>
    <property type="match status" value="1"/>
</dbReference>
<dbReference type="PANTHER" id="PTHR43531">
    <property type="entry name" value="PROTEIN ICFG"/>
    <property type="match status" value="1"/>
</dbReference>
<organism evidence="6 7">
    <name type="scientific">Aminipila luticellarii</name>
    <dbReference type="NCBI Taxonomy" id="2507160"/>
    <lineage>
        <taxon>Bacteria</taxon>
        <taxon>Bacillati</taxon>
        <taxon>Bacillota</taxon>
        <taxon>Clostridia</taxon>
        <taxon>Peptostreptococcales</taxon>
        <taxon>Anaerovoracaceae</taxon>
        <taxon>Aminipila</taxon>
    </lineage>
</organism>
<gene>
    <name evidence="6" type="ORF">EQM06_10840</name>
</gene>
<dbReference type="PRINTS" id="PR00260">
    <property type="entry name" value="CHEMTRNSDUCR"/>
</dbReference>
<dbReference type="InterPro" id="IPR004089">
    <property type="entry name" value="MCPsignal_dom"/>
</dbReference>
<dbReference type="CDD" id="cd06225">
    <property type="entry name" value="HAMP"/>
    <property type="match status" value="1"/>
</dbReference>
<proteinExistence type="inferred from homology"/>
<protein>
    <submittedName>
        <fullName evidence="6">HAMP domain-containing protein</fullName>
    </submittedName>
</protein>
<dbReference type="EMBL" id="CP035281">
    <property type="protein sequence ID" value="QAT43678.1"/>
    <property type="molecule type" value="Genomic_DNA"/>
</dbReference>
<dbReference type="InterPro" id="IPR004090">
    <property type="entry name" value="Chemotax_Me-accpt_rcpt"/>
</dbReference>
<dbReference type="RefSeq" id="WP_128746455.1">
    <property type="nucleotide sequence ID" value="NZ_CP035281.1"/>
</dbReference>
<dbReference type="GO" id="GO:0006935">
    <property type="term" value="P:chemotaxis"/>
    <property type="evidence" value="ECO:0007669"/>
    <property type="project" value="UniProtKB-KW"/>
</dbReference>
<evidence type="ECO:0000313" key="6">
    <source>
        <dbReference type="EMBL" id="QAT43678.1"/>
    </source>
</evidence>
<dbReference type="OrthoDB" id="9814363at2"/>
<keyword evidence="7" id="KW-1185">Reference proteome</keyword>
<keyword evidence="4" id="KW-1133">Transmembrane helix</keyword>
<dbReference type="InterPro" id="IPR003660">
    <property type="entry name" value="HAMP_dom"/>
</dbReference>
<evidence type="ECO:0000256" key="4">
    <source>
        <dbReference type="SAM" id="Phobius"/>
    </source>
</evidence>
<evidence type="ECO:0000256" key="1">
    <source>
        <dbReference type="ARBA" id="ARBA00022500"/>
    </source>
</evidence>
<dbReference type="Gene3D" id="6.10.340.10">
    <property type="match status" value="1"/>
</dbReference>
<dbReference type="PROSITE" id="PS50111">
    <property type="entry name" value="CHEMOTAXIS_TRANSDUC_2"/>
    <property type="match status" value="1"/>
</dbReference>
<keyword evidence="1" id="KW-0145">Chemotaxis</keyword>
<feature type="domain" description="Methyl-accepting transducer" evidence="5">
    <location>
        <begin position="308"/>
        <end position="544"/>
    </location>
</feature>
<evidence type="ECO:0000256" key="2">
    <source>
        <dbReference type="ARBA" id="ARBA00029447"/>
    </source>
</evidence>
<dbReference type="SMART" id="SM00283">
    <property type="entry name" value="MA"/>
    <property type="match status" value="1"/>
</dbReference>
<dbReference type="GO" id="GO:0007165">
    <property type="term" value="P:signal transduction"/>
    <property type="evidence" value="ECO:0007669"/>
    <property type="project" value="UniProtKB-KW"/>
</dbReference>
<dbReference type="InterPro" id="IPR051310">
    <property type="entry name" value="MCP_chemotaxis"/>
</dbReference>
<dbReference type="SUPFAM" id="SSF58104">
    <property type="entry name" value="Methyl-accepting chemotaxis protein (MCP) signaling domain"/>
    <property type="match status" value="1"/>
</dbReference>
<accession>A0A410PXJ8</accession>
<name>A0A410PXJ8_9FIRM</name>
<reference evidence="6 7" key="1">
    <citation type="submission" date="2019-01" db="EMBL/GenBank/DDBJ databases">
        <title>Draft genomes of a novel of Aminipila strains.</title>
        <authorList>
            <person name="Ma S."/>
        </authorList>
    </citation>
    <scope>NUCLEOTIDE SEQUENCE [LARGE SCALE GENOMIC DNA]</scope>
    <source>
        <strain evidence="7">JN-39</strain>
    </source>
</reference>
<evidence type="ECO:0000313" key="7">
    <source>
        <dbReference type="Proteomes" id="UP000287601"/>
    </source>
</evidence>
<dbReference type="GO" id="GO:0005886">
    <property type="term" value="C:plasma membrane"/>
    <property type="evidence" value="ECO:0007669"/>
    <property type="project" value="TreeGrafter"/>
</dbReference>
<comment type="similarity">
    <text evidence="2">Belongs to the methyl-accepting chemotaxis (MCP) protein family.</text>
</comment>